<comment type="caution">
    <text evidence="8">The sequence shown here is derived from an EMBL/GenBank/DDBJ whole genome shotgun (WGS) entry which is preliminary data.</text>
</comment>
<dbReference type="Proteomes" id="UP001583186">
    <property type="component" value="Unassembled WGS sequence"/>
</dbReference>
<reference evidence="8 9" key="1">
    <citation type="journal article" date="2024" name="IMA Fungus">
        <title>IMA Genome - F19 : A genome assembly and annotation guide to empower mycologists, including annotated draft genome sequences of Ceratocystis pirilliformis, Diaporthe australafricana, Fusarium ophioides, Paecilomyces lecythidis, and Sporothrix stenoceras.</title>
        <authorList>
            <person name="Aylward J."/>
            <person name="Wilson A.M."/>
            <person name="Visagie C.M."/>
            <person name="Spraker J."/>
            <person name="Barnes I."/>
            <person name="Buitendag C."/>
            <person name="Ceriani C."/>
            <person name="Del Mar Angel L."/>
            <person name="du Plessis D."/>
            <person name="Fuchs T."/>
            <person name="Gasser K."/>
            <person name="Kramer D."/>
            <person name="Li W."/>
            <person name="Munsamy K."/>
            <person name="Piso A."/>
            <person name="Price J.L."/>
            <person name="Sonnekus B."/>
            <person name="Thomas C."/>
            <person name="van der Nest A."/>
            <person name="van Dijk A."/>
            <person name="van Heerden A."/>
            <person name="van Vuuren N."/>
            <person name="Yilmaz N."/>
            <person name="Duong T.A."/>
            <person name="van der Merwe N.A."/>
            <person name="Wingfield M.J."/>
            <person name="Wingfield B.D."/>
        </authorList>
    </citation>
    <scope>NUCLEOTIDE SEQUENCE [LARGE SCALE GENOMIC DNA]</scope>
    <source>
        <strain evidence="8 9">CMW 5346</strain>
    </source>
</reference>
<keyword evidence="4" id="KW-0539">Nucleus</keyword>
<evidence type="ECO:0000256" key="1">
    <source>
        <dbReference type="ARBA" id="ARBA00004123"/>
    </source>
</evidence>
<protein>
    <recommendedName>
        <fullName evidence="10">Chromosome transmission fidelity protein 8</fullName>
    </recommendedName>
</protein>
<gene>
    <name evidence="8" type="ORF">Sste5346_003747</name>
</gene>
<dbReference type="InterPro" id="IPR018607">
    <property type="entry name" value="Ctf8"/>
</dbReference>
<keyword evidence="3" id="KW-0238">DNA-binding</keyword>
<evidence type="ECO:0000313" key="8">
    <source>
        <dbReference type="EMBL" id="KAL1897895.1"/>
    </source>
</evidence>
<accession>A0ABR3ZB48</accession>
<dbReference type="PANTHER" id="PTHR28605:SF1">
    <property type="entry name" value="CHROMOSOME TRANSMISSION FIDELITY FACTOR 8"/>
    <property type="match status" value="1"/>
</dbReference>
<evidence type="ECO:0000256" key="2">
    <source>
        <dbReference type="ARBA" id="ARBA00022705"/>
    </source>
</evidence>
<evidence type="ECO:0000256" key="4">
    <source>
        <dbReference type="ARBA" id="ARBA00023242"/>
    </source>
</evidence>
<name>A0ABR3ZB48_9PEZI</name>
<evidence type="ECO:0000313" key="9">
    <source>
        <dbReference type="Proteomes" id="UP001583186"/>
    </source>
</evidence>
<dbReference type="Pfam" id="PF09696">
    <property type="entry name" value="Ctf8"/>
    <property type="match status" value="1"/>
</dbReference>
<evidence type="ECO:0000256" key="5">
    <source>
        <dbReference type="ARBA" id="ARBA00023306"/>
    </source>
</evidence>
<feature type="region of interest" description="Disordered" evidence="7">
    <location>
        <begin position="46"/>
        <end position="68"/>
    </location>
</feature>
<organism evidence="8 9">
    <name type="scientific">Sporothrix stenoceras</name>
    <dbReference type="NCBI Taxonomy" id="5173"/>
    <lineage>
        <taxon>Eukaryota</taxon>
        <taxon>Fungi</taxon>
        <taxon>Dikarya</taxon>
        <taxon>Ascomycota</taxon>
        <taxon>Pezizomycotina</taxon>
        <taxon>Sordariomycetes</taxon>
        <taxon>Sordariomycetidae</taxon>
        <taxon>Ophiostomatales</taxon>
        <taxon>Ophiostomataceae</taxon>
        <taxon>Sporothrix</taxon>
    </lineage>
</organism>
<evidence type="ECO:0000256" key="3">
    <source>
        <dbReference type="ARBA" id="ARBA00023125"/>
    </source>
</evidence>
<keyword evidence="5" id="KW-0131">Cell cycle</keyword>
<sequence length="158" mass="17567">MDDSSTVTIYPWTPATTTATTPNALPTLLQTPAGLALLELQGTINLPEAPRHDGDEEGGDEPSENLQHRVPIGRLDFPDYDPAAGADSTAWMRRVHLYVGPHQRLTGEVKKLPRPLAVVRRRQSEDKNTSETDLEVVEVIHYKLLFSQRPEPMTESAF</sequence>
<dbReference type="PANTHER" id="PTHR28605">
    <property type="entry name" value="CTF8, CHROMOSOME TRANSMISSION FIDELITY FACTOR 8 HOMOLOG (S. CEREVISIAE)"/>
    <property type="match status" value="1"/>
</dbReference>
<evidence type="ECO:0000256" key="7">
    <source>
        <dbReference type="SAM" id="MobiDB-lite"/>
    </source>
</evidence>
<comment type="subcellular location">
    <subcellularLocation>
        <location evidence="1">Nucleus</location>
    </subcellularLocation>
</comment>
<dbReference type="EMBL" id="JAWCUI010000017">
    <property type="protein sequence ID" value="KAL1897895.1"/>
    <property type="molecule type" value="Genomic_DNA"/>
</dbReference>
<evidence type="ECO:0000256" key="6">
    <source>
        <dbReference type="ARBA" id="ARBA00038447"/>
    </source>
</evidence>
<proteinExistence type="inferred from homology"/>
<evidence type="ECO:0008006" key="10">
    <source>
        <dbReference type="Google" id="ProtNLM"/>
    </source>
</evidence>
<keyword evidence="9" id="KW-1185">Reference proteome</keyword>
<comment type="similarity">
    <text evidence="6">Belongs to the CTF8 family.</text>
</comment>
<keyword evidence="2" id="KW-0235">DNA replication</keyword>